<feature type="transmembrane region" description="Helical" evidence="1">
    <location>
        <begin position="91"/>
        <end position="108"/>
    </location>
</feature>
<feature type="transmembrane region" description="Helical" evidence="1">
    <location>
        <begin position="147"/>
        <end position="168"/>
    </location>
</feature>
<protein>
    <submittedName>
        <fullName evidence="2">Putative membrane protein</fullName>
    </submittedName>
</protein>
<accession>A0A7W7ZC79</accession>
<keyword evidence="3" id="KW-1185">Reference proteome</keyword>
<dbReference type="RefSeq" id="WP_184215792.1">
    <property type="nucleotide sequence ID" value="NZ_JACHIP010000002.1"/>
</dbReference>
<proteinExistence type="predicted"/>
<evidence type="ECO:0000256" key="1">
    <source>
        <dbReference type="SAM" id="Phobius"/>
    </source>
</evidence>
<organism evidence="2 3">
    <name type="scientific">Granulicella aggregans</name>
    <dbReference type="NCBI Taxonomy" id="474949"/>
    <lineage>
        <taxon>Bacteria</taxon>
        <taxon>Pseudomonadati</taxon>
        <taxon>Acidobacteriota</taxon>
        <taxon>Terriglobia</taxon>
        <taxon>Terriglobales</taxon>
        <taxon>Acidobacteriaceae</taxon>
        <taxon>Granulicella</taxon>
    </lineage>
</organism>
<reference evidence="2 3" key="1">
    <citation type="submission" date="2020-08" db="EMBL/GenBank/DDBJ databases">
        <title>Genomic Encyclopedia of Type Strains, Phase IV (KMG-V): Genome sequencing to study the core and pangenomes of soil and plant-associated prokaryotes.</title>
        <authorList>
            <person name="Whitman W."/>
        </authorList>
    </citation>
    <scope>NUCLEOTIDE SEQUENCE [LARGE SCALE GENOMIC DNA]</scope>
    <source>
        <strain evidence="2 3">M8UP14</strain>
    </source>
</reference>
<evidence type="ECO:0000313" key="3">
    <source>
        <dbReference type="Proteomes" id="UP000540989"/>
    </source>
</evidence>
<comment type="caution">
    <text evidence="2">The sequence shown here is derived from an EMBL/GenBank/DDBJ whole genome shotgun (WGS) entry which is preliminary data.</text>
</comment>
<feature type="transmembrane region" description="Helical" evidence="1">
    <location>
        <begin position="49"/>
        <end position="71"/>
    </location>
</feature>
<keyword evidence="1" id="KW-0812">Transmembrane</keyword>
<feature type="transmembrane region" description="Helical" evidence="1">
    <location>
        <begin position="114"/>
        <end position="135"/>
    </location>
</feature>
<dbReference type="Proteomes" id="UP000540989">
    <property type="component" value="Unassembled WGS sequence"/>
</dbReference>
<sequence>MTMAVLSWVLAIPLLGVMTGLRTMTPIAVMCWFAYLGQAGSQDQGDLPVAGTWAFWTAKLATVVIFTLFALGEYVGDKLPKTPNRIAPGPLGARIIFGGLVGAIAATAMEGSVIEGVILGSLGALVGAFVGYHVRKHVVEQSGRPDWNVALLEDVSALLLSILALGIITG</sequence>
<name>A0A7W7ZC79_9BACT</name>
<dbReference type="EMBL" id="JACHIP010000002">
    <property type="protein sequence ID" value="MBB5057216.1"/>
    <property type="molecule type" value="Genomic_DNA"/>
</dbReference>
<dbReference type="AlphaFoldDB" id="A0A7W7ZC79"/>
<evidence type="ECO:0000313" key="2">
    <source>
        <dbReference type="EMBL" id="MBB5057216.1"/>
    </source>
</evidence>
<keyword evidence="1" id="KW-1133">Transmembrane helix</keyword>
<keyword evidence="1" id="KW-0472">Membrane</keyword>
<gene>
    <name evidence="2" type="ORF">HDF16_001901</name>
</gene>